<dbReference type="AlphaFoldDB" id="A0A1G9U187"/>
<dbReference type="Gene3D" id="3.40.140.10">
    <property type="entry name" value="Cytidine Deaminase, domain 2"/>
    <property type="match status" value="1"/>
</dbReference>
<feature type="binding site" evidence="14">
    <location>
        <position position="300"/>
    </location>
    <ligand>
        <name>substrate</name>
    </ligand>
</feature>
<evidence type="ECO:0000313" key="18">
    <source>
        <dbReference type="Proteomes" id="UP000198552"/>
    </source>
</evidence>
<evidence type="ECO:0000256" key="15">
    <source>
        <dbReference type="PIRSR" id="PIRSR006769-3"/>
    </source>
</evidence>
<dbReference type="EC" id="3.5.4.26" evidence="12"/>
<keyword evidence="9 12" id="KW-0521">NADP</keyword>
<dbReference type="GO" id="GO:0008270">
    <property type="term" value="F:zinc ion binding"/>
    <property type="evidence" value="ECO:0007669"/>
    <property type="project" value="InterPro"/>
</dbReference>
<comment type="cofactor">
    <cofactor evidence="12 15">
        <name>Zn(2+)</name>
        <dbReference type="ChEBI" id="CHEBI:29105"/>
    </cofactor>
    <text evidence="12 15">Binds 1 zinc ion.</text>
</comment>
<keyword evidence="12" id="KW-0378">Hydrolase</keyword>
<comment type="function">
    <text evidence="1 12">Converts 2,5-diamino-6-(ribosylamino)-4(3h)-pyrimidinone 5'-phosphate into 5-amino-6-(ribosylamino)-2,4(1h,3h)-pyrimidinedione 5'-phosphate.</text>
</comment>
<protein>
    <recommendedName>
        <fullName evidence="12">Riboflavin biosynthesis protein RibD</fullName>
    </recommendedName>
    <domain>
        <recommendedName>
            <fullName evidence="12">Diaminohydroxyphosphoribosylaminopyrimidine deaminase</fullName>
            <shortName evidence="12">DRAP deaminase</shortName>
            <ecNumber evidence="12">3.5.4.26</ecNumber>
        </recommendedName>
        <alternativeName>
            <fullName evidence="12">Riboflavin-specific deaminase</fullName>
        </alternativeName>
    </domain>
    <domain>
        <recommendedName>
            <fullName evidence="12">5-amino-6-(5-phosphoribosylamino)uracil reductase</fullName>
            <ecNumber evidence="12">1.1.1.193</ecNumber>
        </recommendedName>
        <alternativeName>
            <fullName evidence="12">HTP reductase</fullName>
        </alternativeName>
    </domain>
</protein>
<dbReference type="Pfam" id="PF00383">
    <property type="entry name" value="dCMP_cyt_deam_1"/>
    <property type="match status" value="1"/>
</dbReference>
<dbReference type="STRING" id="1527607.SAMN05428957_107117"/>
<dbReference type="RefSeq" id="WP_091570854.1">
    <property type="nucleotide sequence ID" value="NZ_FNHP01000007.1"/>
</dbReference>
<dbReference type="SUPFAM" id="SSF53597">
    <property type="entry name" value="Dihydrofolate reductase-like"/>
    <property type="match status" value="1"/>
</dbReference>
<dbReference type="GO" id="GO:0009231">
    <property type="term" value="P:riboflavin biosynthetic process"/>
    <property type="evidence" value="ECO:0007669"/>
    <property type="project" value="UniProtKB-UniPathway"/>
</dbReference>
<feature type="binding site" evidence="14">
    <location>
        <position position="229"/>
    </location>
    <ligand>
        <name>NADP(+)</name>
        <dbReference type="ChEBI" id="CHEBI:58349"/>
    </ligand>
</feature>
<feature type="domain" description="CMP/dCMP-type deaminase" evidence="16">
    <location>
        <begin position="4"/>
        <end position="130"/>
    </location>
</feature>
<comment type="similarity">
    <text evidence="4 12">In the N-terminal section; belongs to the cytidine and deoxycytidylate deaminase family.</text>
</comment>
<name>A0A1G9U187_9BURK</name>
<comment type="pathway">
    <text evidence="3 12">Cofactor biosynthesis; riboflavin biosynthesis; 5-amino-6-(D-ribitylamino)uracil from GTP: step 3/4.</text>
</comment>
<dbReference type="UniPathway" id="UPA00275">
    <property type="reaction ID" value="UER00401"/>
</dbReference>
<comment type="similarity">
    <text evidence="5 12">In the C-terminal section; belongs to the HTP reductase family.</text>
</comment>
<dbReference type="InterPro" id="IPR016193">
    <property type="entry name" value="Cytidine_deaminase-like"/>
</dbReference>
<evidence type="ECO:0000256" key="13">
    <source>
        <dbReference type="PIRSR" id="PIRSR006769-1"/>
    </source>
</evidence>
<dbReference type="InterPro" id="IPR002734">
    <property type="entry name" value="RibDG_C"/>
</dbReference>
<feature type="binding site" evidence="14">
    <location>
        <position position="214"/>
    </location>
    <ligand>
        <name>substrate</name>
    </ligand>
</feature>
<dbReference type="InterPro" id="IPR011549">
    <property type="entry name" value="RibD_C"/>
</dbReference>
<dbReference type="NCBIfam" id="TIGR00227">
    <property type="entry name" value="ribD_Cterm"/>
    <property type="match status" value="1"/>
</dbReference>
<dbReference type="PANTHER" id="PTHR38011:SF7">
    <property type="entry name" value="2,5-DIAMINO-6-RIBOSYLAMINO-4(3H)-PYRIMIDINONE 5'-PHOSPHATE REDUCTASE"/>
    <property type="match status" value="1"/>
</dbReference>
<keyword evidence="10 12" id="KW-0560">Oxidoreductase</keyword>
<feature type="binding site" evidence="15">
    <location>
        <position position="82"/>
    </location>
    <ligand>
        <name>Zn(2+)</name>
        <dbReference type="ChEBI" id="CHEBI:29105"/>
        <note>catalytic</note>
    </ligand>
</feature>
<feature type="binding site" evidence="14">
    <location>
        <position position="177"/>
    </location>
    <ligand>
        <name>NADP(+)</name>
        <dbReference type="ChEBI" id="CHEBI:58349"/>
    </ligand>
</feature>
<dbReference type="PROSITE" id="PS00903">
    <property type="entry name" value="CYT_DCMP_DEAMINASES_1"/>
    <property type="match status" value="1"/>
</dbReference>
<dbReference type="SUPFAM" id="SSF53927">
    <property type="entry name" value="Cytidine deaminase-like"/>
    <property type="match status" value="1"/>
</dbReference>
<feature type="binding site" evidence="14">
    <location>
        <position position="211"/>
    </location>
    <ligand>
        <name>substrate</name>
    </ligand>
</feature>
<dbReference type="EC" id="1.1.1.193" evidence="12"/>
<dbReference type="PANTHER" id="PTHR38011">
    <property type="entry name" value="DIHYDROFOLATE REDUCTASE FAMILY PROTEIN (AFU_ORTHOLOGUE AFUA_8G06820)"/>
    <property type="match status" value="1"/>
</dbReference>
<dbReference type="EMBL" id="FNHP01000007">
    <property type="protein sequence ID" value="SDM53648.1"/>
    <property type="molecule type" value="Genomic_DNA"/>
</dbReference>
<gene>
    <name evidence="17" type="ORF">SAMN05428957_107117</name>
</gene>
<dbReference type="OrthoDB" id="9800865at2"/>
<feature type="binding site" evidence="14">
    <location>
        <begin position="302"/>
        <end position="308"/>
    </location>
    <ligand>
        <name>NADP(+)</name>
        <dbReference type="ChEBI" id="CHEBI:58349"/>
    </ligand>
</feature>
<sequence>MTASTDCAYIQQALGLAAQALFISSPNPRVGCVITAPNGQVLGRGFTQQAGGPHAEVMALRDAAAQGYGVRGATAYVTLEPCSHHGRTGPCCDALIEAGIGRVVASLADPNPRVAGQGFARLRAAGIAVDVGPGAEESRELNIGFFSRMLRGLPWVRLKAAVSLDGATALGNGVSQWITSPAARADGHAWRARACAVLTGVGTVLDDDPRLDVRETATPRQPRLVLVDSRLDTPATARLFDVPGREVLIYTAAAQDDPRAEALRARGAVLVQLPDARGKVDLAALLRDLAARGANELHVEAGHRLNGSLLREGLVDELLVYMAPTLLGAQTRPLAHWGPLQSLQEGLSLQFHDVQRVGPDLRLVARVQGRAGG</sequence>
<keyword evidence="8 12" id="KW-0862">Zinc</keyword>
<evidence type="ECO:0000313" key="17">
    <source>
        <dbReference type="EMBL" id="SDM53648.1"/>
    </source>
</evidence>
<evidence type="ECO:0000259" key="16">
    <source>
        <dbReference type="PROSITE" id="PS51747"/>
    </source>
</evidence>
<evidence type="ECO:0000256" key="11">
    <source>
        <dbReference type="ARBA" id="ARBA00023268"/>
    </source>
</evidence>
<keyword evidence="11" id="KW-0511">Multifunctional enzyme</keyword>
<feature type="binding site" evidence="14">
    <location>
        <position position="207"/>
    </location>
    <ligand>
        <name>NADP(+)</name>
        <dbReference type="ChEBI" id="CHEBI:58349"/>
    </ligand>
</feature>
<comment type="catalytic activity">
    <reaction evidence="12">
        <text>2,5-diamino-6-hydroxy-4-(5-phosphoribosylamino)-pyrimidine + H2O + H(+) = 5-amino-6-(5-phospho-D-ribosylamino)uracil + NH4(+)</text>
        <dbReference type="Rhea" id="RHEA:21868"/>
        <dbReference type="ChEBI" id="CHEBI:15377"/>
        <dbReference type="ChEBI" id="CHEBI:15378"/>
        <dbReference type="ChEBI" id="CHEBI:28938"/>
        <dbReference type="ChEBI" id="CHEBI:58453"/>
        <dbReference type="ChEBI" id="CHEBI:58614"/>
        <dbReference type="EC" id="3.5.4.26"/>
    </reaction>
</comment>
<dbReference type="CDD" id="cd01284">
    <property type="entry name" value="Riboflavin_deaminase-reductase"/>
    <property type="match status" value="1"/>
</dbReference>
<feature type="binding site" evidence="14">
    <location>
        <position position="161"/>
    </location>
    <ligand>
        <name>NADP(+)</name>
        <dbReference type="ChEBI" id="CHEBI:58349"/>
    </ligand>
</feature>
<comment type="pathway">
    <text evidence="2 12">Cofactor biosynthesis; riboflavin biosynthesis; 5-amino-6-(D-ribitylamino)uracil from GTP: step 2/4.</text>
</comment>
<reference evidence="18" key="1">
    <citation type="submission" date="2016-10" db="EMBL/GenBank/DDBJ databases">
        <authorList>
            <person name="Varghese N."/>
            <person name="Submissions S."/>
        </authorList>
    </citation>
    <scope>NUCLEOTIDE SEQUENCE [LARGE SCALE GENOMIC DNA]</scope>
    <source>
        <strain evidence="18">EPL6</strain>
    </source>
</reference>
<feature type="binding site" evidence="14">
    <location>
        <position position="203"/>
    </location>
    <ligand>
        <name>substrate</name>
    </ligand>
</feature>
<evidence type="ECO:0000256" key="5">
    <source>
        <dbReference type="ARBA" id="ARBA00007417"/>
    </source>
</evidence>
<evidence type="ECO:0000256" key="2">
    <source>
        <dbReference type="ARBA" id="ARBA00004882"/>
    </source>
</evidence>
<dbReference type="GO" id="GO:0008703">
    <property type="term" value="F:5-amino-6-(5-phosphoribosylamino)uracil reductase activity"/>
    <property type="evidence" value="ECO:0007669"/>
    <property type="project" value="UniProtKB-EC"/>
</dbReference>
<evidence type="ECO:0000256" key="14">
    <source>
        <dbReference type="PIRSR" id="PIRSR006769-2"/>
    </source>
</evidence>
<accession>A0A1G9U187</accession>
<dbReference type="Proteomes" id="UP000198552">
    <property type="component" value="Unassembled WGS sequence"/>
</dbReference>
<feature type="active site" description="Proton donor" evidence="13">
    <location>
        <position position="56"/>
    </location>
</feature>
<evidence type="ECO:0000256" key="4">
    <source>
        <dbReference type="ARBA" id="ARBA00005259"/>
    </source>
</evidence>
<dbReference type="PROSITE" id="PS51747">
    <property type="entry name" value="CYT_DCMP_DEAMINASES_2"/>
    <property type="match status" value="1"/>
</dbReference>
<keyword evidence="7 12" id="KW-0479">Metal-binding</keyword>
<feature type="binding site" evidence="14">
    <location>
        <position position="175"/>
    </location>
    <ligand>
        <name>substrate</name>
    </ligand>
</feature>
<dbReference type="NCBIfam" id="TIGR00326">
    <property type="entry name" value="eubact_ribD"/>
    <property type="match status" value="1"/>
</dbReference>
<evidence type="ECO:0000256" key="10">
    <source>
        <dbReference type="ARBA" id="ARBA00023002"/>
    </source>
</evidence>
<dbReference type="GO" id="GO:0008835">
    <property type="term" value="F:diaminohydroxyphosphoribosylaminopyrimidine deaminase activity"/>
    <property type="evidence" value="ECO:0007669"/>
    <property type="project" value="UniProtKB-EC"/>
</dbReference>
<organism evidence="17 18">
    <name type="scientific">Oryzisolibacter propanilivorax</name>
    <dbReference type="NCBI Taxonomy" id="1527607"/>
    <lineage>
        <taxon>Bacteria</taxon>
        <taxon>Pseudomonadati</taxon>
        <taxon>Pseudomonadota</taxon>
        <taxon>Betaproteobacteria</taxon>
        <taxon>Burkholderiales</taxon>
        <taxon>Comamonadaceae</taxon>
        <taxon>Oryzisolibacter</taxon>
    </lineage>
</organism>
<evidence type="ECO:0000256" key="6">
    <source>
        <dbReference type="ARBA" id="ARBA00022619"/>
    </source>
</evidence>
<dbReference type="InterPro" id="IPR016192">
    <property type="entry name" value="APOBEC/CMP_deaminase_Zn-bd"/>
</dbReference>
<evidence type="ECO:0000256" key="3">
    <source>
        <dbReference type="ARBA" id="ARBA00004910"/>
    </source>
</evidence>
<feature type="binding site" evidence="15">
    <location>
        <position position="54"/>
    </location>
    <ligand>
        <name>Zn(2+)</name>
        <dbReference type="ChEBI" id="CHEBI:29105"/>
        <note>catalytic</note>
    </ligand>
</feature>
<evidence type="ECO:0000256" key="8">
    <source>
        <dbReference type="ARBA" id="ARBA00022833"/>
    </source>
</evidence>
<dbReference type="InterPro" id="IPR004794">
    <property type="entry name" value="Eubact_RibD"/>
</dbReference>
<dbReference type="GO" id="GO:0050661">
    <property type="term" value="F:NADP binding"/>
    <property type="evidence" value="ECO:0007669"/>
    <property type="project" value="InterPro"/>
</dbReference>
<proteinExistence type="inferred from homology"/>
<keyword evidence="6 12" id="KW-0686">Riboflavin biosynthesis</keyword>
<evidence type="ECO:0000256" key="7">
    <source>
        <dbReference type="ARBA" id="ARBA00022723"/>
    </source>
</evidence>
<keyword evidence="18" id="KW-1185">Reference proteome</keyword>
<feature type="binding site" evidence="15">
    <location>
        <position position="91"/>
    </location>
    <ligand>
        <name>Zn(2+)</name>
        <dbReference type="ChEBI" id="CHEBI:29105"/>
        <note>catalytic</note>
    </ligand>
</feature>
<comment type="catalytic activity">
    <reaction evidence="12">
        <text>5-amino-6-(5-phospho-D-ribitylamino)uracil + NADP(+) = 5-amino-6-(5-phospho-D-ribosylamino)uracil + NADPH + H(+)</text>
        <dbReference type="Rhea" id="RHEA:17845"/>
        <dbReference type="ChEBI" id="CHEBI:15378"/>
        <dbReference type="ChEBI" id="CHEBI:57783"/>
        <dbReference type="ChEBI" id="CHEBI:58349"/>
        <dbReference type="ChEBI" id="CHEBI:58421"/>
        <dbReference type="ChEBI" id="CHEBI:58453"/>
        <dbReference type="EC" id="1.1.1.193"/>
    </reaction>
</comment>
<evidence type="ECO:0000256" key="12">
    <source>
        <dbReference type="PIRNR" id="PIRNR006769"/>
    </source>
</evidence>
<feature type="binding site" evidence="14">
    <location>
        <position position="191"/>
    </location>
    <ligand>
        <name>substrate</name>
    </ligand>
</feature>
<evidence type="ECO:0000256" key="9">
    <source>
        <dbReference type="ARBA" id="ARBA00022857"/>
    </source>
</evidence>
<dbReference type="Gene3D" id="3.40.430.10">
    <property type="entry name" value="Dihydrofolate Reductase, subunit A"/>
    <property type="match status" value="1"/>
</dbReference>
<dbReference type="InterPro" id="IPR002125">
    <property type="entry name" value="CMP_dCMP_dom"/>
</dbReference>
<dbReference type="Pfam" id="PF01872">
    <property type="entry name" value="RibD_C"/>
    <property type="match status" value="1"/>
</dbReference>
<evidence type="ECO:0000256" key="1">
    <source>
        <dbReference type="ARBA" id="ARBA00002151"/>
    </source>
</evidence>
<dbReference type="PIRSF" id="PIRSF006769">
    <property type="entry name" value="RibD"/>
    <property type="match status" value="1"/>
</dbReference>
<dbReference type="InterPro" id="IPR024072">
    <property type="entry name" value="DHFR-like_dom_sf"/>
</dbReference>
<dbReference type="InterPro" id="IPR050765">
    <property type="entry name" value="Riboflavin_Biosynth_HTPR"/>
</dbReference>